<proteinExistence type="predicted"/>
<gene>
    <name evidence="1" type="ORF">GHJ91_34850</name>
</gene>
<organism evidence="1">
    <name type="scientific">Sinorhizobium medicae</name>
    <dbReference type="NCBI Taxonomy" id="110321"/>
    <lineage>
        <taxon>Bacteria</taxon>
        <taxon>Pseudomonadati</taxon>
        <taxon>Pseudomonadota</taxon>
        <taxon>Alphaproteobacteria</taxon>
        <taxon>Hyphomicrobiales</taxon>
        <taxon>Rhizobiaceae</taxon>
        <taxon>Sinorhizobium/Ensifer group</taxon>
        <taxon>Sinorhizobium</taxon>
    </lineage>
</organism>
<evidence type="ECO:0000313" key="1">
    <source>
        <dbReference type="EMBL" id="MQW74054.1"/>
    </source>
</evidence>
<dbReference type="RefSeq" id="WP_018209984.1">
    <property type="nucleotide sequence ID" value="NZ_CP104148.1"/>
</dbReference>
<sequence length="61" mass="6753">MPHPTPPSLATIRERARALGISIAVEREAFVRAGAEHLHDAVQRLDRIAADDEALPESDRR</sequence>
<dbReference type="EMBL" id="WISB01000244">
    <property type="protein sequence ID" value="MQW74054.1"/>
    <property type="molecule type" value="Genomic_DNA"/>
</dbReference>
<reference evidence="1" key="1">
    <citation type="journal article" date="2013" name="Genome Biol.">
        <title>Comparative genomics of the core and accessory genomes of 48 Sinorhizobium strains comprising five genospecies.</title>
        <authorList>
            <person name="Sugawara M."/>
            <person name="Epstein B."/>
            <person name="Badgley B.D."/>
            <person name="Unno T."/>
            <person name="Xu L."/>
            <person name="Reese J."/>
            <person name="Gyaneshwar P."/>
            <person name="Denny R."/>
            <person name="Mudge J."/>
            <person name="Bharti A.K."/>
            <person name="Farmer A.D."/>
            <person name="May G.D."/>
            <person name="Woodward J.E."/>
            <person name="Medigue C."/>
            <person name="Vallenet D."/>
            <person name="Lajus A."/>
            <person name="Rouy Z."/>
            <person name="Martinez-Vaz B."/>
            <person name="Tiffin P."/>
            <person name="Young N.D."/>
            <person name="Sadowsky M.J."/>
        </authorList>
    </citation>
    <scope>NUCLEOTIDE SEQUENCE</scope>
    <source>
        <strain evidence="1">M1</strain>
    </source>
</reference>
<accession>A0A6G1WWD5</accession>
<name>A0A6G1WWD5_9HYPH</name>
<dbReference type="GeneID" id="61609302"/>
<comment type="caution">
    <text evidence="1">The sequence shown here is derived from an EMBL/GenBank/DDBJ whole genome shotgun (WGS) entry which is preliminary data.</text>
</comment>
<protein>
    <submittedName>
        <fullName evidence="1">Uncharacterized protein</fullName>
    </submittedName>
</protein>
<dbReference type="AlphaFoldDB" id="A0A6G1WWD5"/>